<dbReference type="GO" id="GO:0070006">
    <property type="term" value="F:metalloaminopeptidase activity"/>
    <property type="evidence" value="ECO:0007669"/>
    <property type="project" value="InterPro"/>
</dbReference>
<evidence type="ECO:0000256" key="7">
    <source>
        <dbReference type="ARBA" id="ARBA00081411"/>
    </source>
</evidence>
<keyword evidence="2" id="KW-0479">Metal-binding</keyword>
<dbReference type="SMART" id="SM01011">
    <property type="entry name" value="AMP_N"/>
    <property type="match status" value="1"/>
</dbReference>
<feature type="domain" description="Aminopeptidase P N-terminal" evidence="8">
    <location>
        <begin position="1"/>
        <end position="131"/>
    </location>
</feature>
<dbReference type="Proteomes" id="UP000233398">
    <property type="component" value="Unassembled WGS sequence"/>
</dbReference>
<dbReference type="PANTHER" id="PTHR43226">
    <property type="entry name" value="XAA-PRO AMINOPEPTIDASE 3"/>
    <property type="match status" value="1"/>
</dbReference>
<organism evidence="9 10">
    <name type="scientific">Rhodohalobacter barkolensis</name>
    <dbReference type="NCBI Taxonomy" id="2053187"/>
    <lineage>
        <taxon>Bacteria</taxon>
        <taxon>Pseudomonadati</taxon>
        <taxon>Balneolota</taxon>
        <taxon>Balneolia</taxon>
        <taxon>Balneolales</taxon>
        <taxon>Balneolaceae</taxon>
        <taxon>Rhodohalobacter</taxon>
    </lineage>
</organism>
<dbReference type="OrthoDB" id="9806388at2"/>
<keyword evidence="9" id="KW-0031">Aminopeptidase</keyword>
<dbReference type="Pfam" id="PF05195">
    <property type="entry name" value="AMP_N"/>
    <property type="match status" value="1"/>
</dbReference>
<dbReference type="GO" id="GO:0030145">
    <property type="term" value="F:manganese ion binding"/>
    <property type="evidence" value="ECO:0007669"/>
    <property type="project" value="InterPro"/>
</dbReference>
<dbReference type="SUPFAM" id="SSF55920">
    <property type="entry name" value="Creatinase/aminopeptidase"/>
    <property type="match status" value="1"/>
</dbReference>
<keyword evidence="10" id="KW-1185">Reference proteome</keyword>
<dbReference type="CDD" id="cd01087">
    <property type="entry name" value="Prolidase"/>
    <property type="match status" value="1"/>
</dbReference>
<dbReference type="PANTHER" id="PTHR43226:SF1">
    <property type="entry name" value="XAA-PRO DIPEPTIDASE"/>
    <property type="match status" value="1"/>
</dbReference>
<keyword evidence="3" id="KW-0378">Hydrolase</keyword>
<evidence type="ECO:0000256" key="3">
    <source>
        <dbReference type="ARBA" id="ARBA00022801"/>
    </source>
</evidence>
<evidence type="ECO:0000256" key="1">
    <source>
        <dbReference type="ARBA" id="ARBA00001936"/>
    </source>
</evidence>
<dbReference type="Gene3D" id="3.90.230.10">
    <property type="entry name" value="Creatinase/methionine aminopeptidase superfamily"/>
    <property type="match status" value="1"/>
</dbReference>
<comment type="caution">
    <text evidence="9">The sequence shown here is derived from an EMBL/GenBank/DDBJ whole genome shotgun (WGS) entry which is preliminary data.</text>
</comment>
<gene>
    <name evidence="9" type="ORF">CWD77_15135</name>
</gene>
<proteinExistence type="predicted"/>
<dbReference type="InterPro" id="IPR000994">
    <property type="entry name" value="Pept_M24"/>
</dbReference>
<dbReference type="InterPro" id="IPR052433">
    <property type="entry name" value="X-Pro_dipept-like"/>
</dbReference>
<dbReference type="RefSeq" id="WP_101074425.1">
    <property type="nucleotide sequence ID" value="NZ_PISP01000006.1"/>
</dbReference>
<dbReference type="InterPro" id="IPR007865">
    <property type="entry name" value="Aminopep_P_N"/>
</dbReference>
<evidence type="ECO:0000313" key="9">
    <source>
        <dbReference type="EMBL" id="PKD42730.1"/>
    </source>
</evidence>
<dbReference type="InterPro" id="IPR036005">
    <property type="entry name" value="Creatinase/aminopeptidase-like"/>
</dbReference>
<dbReference type="SUPFAM" id="SSF53092">
    <property type="entry name" value="Creatinase/prolidase N-terminal domain"/>
    <property type="match status" value="1"/>
</dbReference>
<dbReference type="FunFam" id="3.90.230.10:FF:000002">
    <property type="entry name" value="Xaa-Pro aminopeptidase 3"/>
    <property type="match status" value="1"/>
</dbReference>
<dbReference type="Pfam" id="PF00557">
    <property type="entry name" value="Peptidase_M24"/>
    <property type="match status" value="1"/>
</dbReference>
<accession>A0A2N0VF01</accession>
<evidence type="ECO:0000259" key="8">
    <source>
        <dbReference type="SMART" id="SM01011"/>
    </source>
</evidence>
<evidence type="ECO:0000256" key="4">
    <source>
        <dbReference type="ARBA" id="ARBA00023211"/>
    </source>
</evidence>
<name>A0A2N0VF01_9BACT</name>
<comment type="cofactor">
    <cofactor evidence="1">
        <name>Mn(2+)</name>
        <dbReference type="ChEBI" id="CHEBI:29035"/>
    </cofactor>
</comment>
<evidence type="ECO:0000256" key="2">
    <source>
        <dbReference type="ARBA" id="ARBA00022723"/>
    </source>
</evidence>
<dbReference type="GO" id="GO:0006508">
    <property type="term" value="P:proteolysis"/>
    <property type="evidence" value="ECO:0007669"/>
    <property type="project" value="TreeGrafter"/>
</dbReference>
<dbReference type="InterPro" id="IPR029149">
    <property type="entry name" value="Creatin/AminoP/Spt16_N"/>
</dbReference>
<protein>
    <recommendedName>
        <fullName evidence="5">Xaa-Pro aminopeptidase</fullName>
    </recommendedName>
    <alternativeName>
        <fullName evidence="6">Aminopeptidase P II</fullName>
    </alternativeName>
    <alternativeName>
        <fullName evidence="7">X-Pro aminopeptidase</fullName>
    </alternativeName>
</protein>
<dbReference type="EMBL" id="PISP01000006">
    <property type="protein sequence ID" value="PKD42730.1"/>
    <property type="molecule type" value="Genomic_DNA"/>
</dbReference>
<sequence length="445" mass="50834">MSTKLHREKLLSLFEENQDGVIYLKGADIMYRYGTDFEFPFRQESNFWYLTGVNEPEYHAVLDIKSGDYHLFAPERDAQFAVWHGMIKSNEQIQQDYAPDHLHRANDILSILKKLTPSAIYCLDEEQAEFIEDLNRDFNVETETLQDALTYCRCIKTDHELDLMREAARVNNIAHLEAMKALKPGMHEYEMKAIFDYHQTTNGLLQPAYTGIHAGGTNSAILHYVENRDKVNDGDLYLIDAGYEKDGYASDVTRTYPANGRFSGDQAAIYQIVLDALNKCIENVKPGVKMEELHLGACRIILHGLKEIGVLKGDIDQMMEDNIFALFFPHGLGHFLGLDTHDVGGYPKGVERIDRPGIKFLRVRRELMPGMVITIEPGIYFIPALLKPALESPDQSKYLNEERVNSLMNFGGVRIEDNLIITEEGYENMTDVPKEVKNIEEVMNR</sequence>
<evidence type="ECO:0000256" key="5">
    <source>
        <dbReference type="ARBA" id="ARBA00069363"/>
    </source>
</evidence>
<evidence type="ECO:0000313" key="10">
    <source>
        <dbReference type="Proteomes" id="UP000233398"/>
    </source>
</evidence>
<keyword evidence="9" id="KW-0645">Protease</keyword>
<evidence type="ECO:0000256" key="6">
    <source>
        <dbReference type="ARBA" id="ARBA00075356"/>
    </source>
</evidence>
<reference evidence="9 10" key="1">
    <citation type="submission" date="2017-11" db="EMBL/GenBank/DDBJ databases">
        <title>Rhodohalobacter 15182 sp. nov., isolated from a salt lake.</title>
        <authorList>
            <person name="Han S."/>
        </authorList>
    </citation>
    <scope>NUCLEOTIDE SEQUENCE [LARGE SCALE GENOMIC DNA]</scope>
    <source>
        <strain evidence="9 10">15182</strain>
    </source>
</reference>
<dbReference type="AlphaFoldDB" id="A0A2N0VF01"/>
<dbReference type="Gene3D" id="3.40.350.10">
    <property type="entry name" value="Creatinase/prolidase N-terminal domain"/>
    <property type="match status" value="1"/>
</dbReference>
<keyword evidence="4" id="KW-0464">Manganese</keyword>